<protein>
    <recommendedName>
        <fullName evidence="2">Peroxisomal membrane protein PEX16</fullName>
    </recommendedName>
</protein>
<name>A0A1C7MP67_GRIFR</name>
<dbReference type="GO" id="GO:0007031">
    <property type="term" value="P:peroxisome organization"/>
    <property type="evidence" value="ECO:0007669"/>
    <property type="project" value="UniProtKB-KW"/>
</dbReference>
<feature type="region of interest" description="Disordered" evidence="3">
    <location>
        <begin position="157"/>
        <end position="214"/>
    </location>
</feature>
<dbReference type="EMBL" id="LUGG01000001">
    <property type="protein sequence ID" value="OBZ78670.1"/>
    <property type="molecule type" value="Genomic_DNA"/>
</dbReference>
<dbReference type="GO" id="GO:0005778">
    <property type="term" value="C:peroxisomal membrane"/>
    <property type="evidence" value="ECO:0007669"/>
    <property type="project" value="UniProtKB-SubCell"/>
</dbReference>
<evidence type="ECO:0000256" key="3">
    <source>
        <dbReference type="SAM" id="MobiDB-lite"/>
    </source>
</evidence>
<comment type="subcellular location">
    <subcellularLocation>
        <location evidence="2">Peroxisome membrane</location>
    </subcellularLocation>
</comment>
<feature type="compositionally biased region" description="Pro residues" evidence="3">
    <location>
        <begin position="180"/>
        <end position="190"/>
    </location>
</feature>
<keyword evidence="2" id="KW-0576">Peroxisome</keyword>
<dbReference type="InterPro" id="IPR013919">
    <property type="entry name" value="Pex16"/>
</dbReference>
<dbReference type="Pfam" id="PF08610">
    <property type="entry name" value="Pex16"/>
    <property type="match status" value="1"/>
</dbReference>
<gene>
    <name evidence="4" type="primary">PEX16</name>
    <name evidence="4" type="ORF">A0H81_01062</name>
</gene>
<dbReference type="Proteomes" id="UP000092993">
    <property type="component" value="Unassembled WGS sequence"/>
</dbReference>
<accession>A0A1C7MP67</accession>
<dbReference type="PANTHER" id="PTHR13299:SF0">
    <property type="entry name" value="PEROXISOMAL MEMBRANE PROTEIN PEX16"/>
    <property type="match status" value="1"/>
</dbReference>
<comment type="similarity">
    <text evidence="1 2">Belongs to the peroxin-16 family.</text>
</comment>
<keyword evidence="5" id="KW-1185">Reference proteome</keyword>
<evidence type="ECO:0000256" key="1">
    <source>
        <dbReference type="ARBA" id="ARBA00009505"/>
    </source>
</evidence>
<dbReference type="OrthoDB" id="2021143at2759"/>
<evidence type="ECO:0000256" key="2">
    <source>
        <dbReference type="RuleBase" id="RU365003"/>
    </source>
</evidence>
<dbReference type="PANTHER" id="PTHR13299">
    <property type="entry name" value="PEROXISOMAL MEMBRANE PROTEIN PEX16"/>
    <property type="match status" value="1"/>
</dbReference>
<evidence type="ECO:0000313" key="4">
    <source>
        <dbReference type="EMBL" id="OBZ78670.1"/>
    </source>
</evidence>
<feature type="compositionally biased region" description="Low complexity" evidence="3">
    <location>
        <begin position="163"/>
        <end position="179"/>
    </location>
</feature>
<reference evidence="4 5" key="1">
    <citation type="submission" date="2016-03" db="EMBL/GenBank/DDBJ databases">
        <title>Whole genome sequencing of Grifola frondosa 9006-11.</title>
        <authorList>
            <person name="Min B."/>
            <person name="Park H."/>
            <person name="Kim J.-G."/>
            <person name="Cho H."/>
            <person name="Oh Y.-L."/>
            <person name="Kong W.-S."/>
            <person name="Choi I.-G."/>
        </authorList>
    </citation>
    <scope>NUCLEOTIDE SEQUENCE [LARGE SCALE GENOMIC DNA]</scope>
    <source>
        <strain evidence="4 5">9006-11</strain>
    </source>
</reference>
<evidence type="ECO:0000313" key="5">
    <source>
        <dbReference type="Proteomes" id="UP000092993"/>
    </source>
</evidence>
<organism evidence="4 5">
    <name type="scientific">Grifola frondosa</name>
    <name type="common">Maitake</name>
    <name type="synonym">Polyporus frondosus</name>
    <dbReference type="NCBI Taxonomy" id="5627"/>
    <lineage>
        <taxon>Eukaryota</taxon>
        <taxon>Fungi</taxon>
        <taxon>Dikarya</taxon>
        <taxon>Basidiomycota</taxon>
        <taxon>Agaricomycotina</taxon>
        <taxon>Agaricomycetes</taxon>
        <taxon>Polyporales</taxon>
        <taxon>Grifolaceae</taxon>
        <taxon>Grifola</taxon>
    </lineage>
</organism>
<dbReference type="AlphaFoldDB" id="A0A1C7MP67"/>
<feature type="compositionally biased region" description="Pro residues" evidence="3">
    <location>
        <begin position="201"/>
        <end position="214"/>
    </location>
</feature>
<dbReference type="STRING" id="5627.A0A1C7MP67"/>
<dbReference type="OMA" id="PTWQSTY"/>
<sequence length="364" mass="41226">MSSALAHYESFLVHNVSTISTVESTLRSITWILPGRFKDAELASEALSATLNVMSMYHDTLLAKFIQADSKYKPLIPSSLHTRYTRAWSDKDARYKWAARALELLRFVELLIEMGLRRKTSRRTRWRGIVLLEIIKAFLRLVLLRITRRPLLSPPIPEREYDPSSLPPASDTSSPTLAPSSPPSSIPPTPEHLRNNHIALPPHPLLTPPPPTQSPLPVEEYLLPKALTTSSVKAPTSLVKPLSSPKEWLSEIIYTLRPLVYGVLLSSGRKGNQPLVTALIMEFVSLNLRRIPSPSSALERSEYARRDRDILWYLLRGSIWQTWTRPKLEAFAKSTAHAPLLGIFSAFVNDWVPLIDEYYYYTAP</sequence>
<keyword evidence="2" id="KW-0962">Peroxisome biogenesis</keyword>
<comment type="caution">
    <text evidence="4">The sequence shown here is derived from an EMBL/GenBank/DDBJ whole genome shotgun (WGS) entry which is preliminary data.</text>
</comment>
<proteinExistence type="inferred from homology"/>